<evidence type="ECO:0000313" key="2">
    <source>
        <dbReference type="Proteomes" id="UP000255061"/>
    </source>
</evidence>
<protein>
    <submittedName>
        <fullName evidence="1">Uncharacterized protein</fullName>
    </submittedName>
</protein>
<reference evidence="1 2" key="1">
    <citation type="submission" date="2018-06" db="EMBL/GenBank/DDBJ databases">
        <authorList>
            <consortium name="Pathogen Informatics"/>
            <person name="Doyle S."/>
        </authorList>
    </citation>
    <scope>NUCLEOTIDE SEQUENCE [LARGE SCALE GENOMIC DNA]</scope>
    <source>
        <strain evidence="1 2">NCTC10736</strain>
    </source>
</reference>
<dbReference type="EMBL" id="UGYV01000004">
    <property type="protein sequence ID" value="SUJ07843.1"/>
    <property type="molecule type" value="Genomic_DNA"/>
</dbReference>
<dbReference type="AlphaFoldDB" id="A0A380BVK5"/>
<dbReference type="Proteomes" id="UP000255061">
    <property type="component" value="Unassembled WGS sequence"/>
</dbReference>
<name>A0A380BVK5_9GAMM</name>
<gene>
    <name evidence="1" type="ORF">NCTC10736_03885</name>
</gene>
<organism evidence="1 2">
    <name type="scientific">Shewanella morhuae</name>
    <dbReference type="NCBI Taxonomy" id="365591"/>
    <lineage>
        <taxon>Bacteria</taxon>
        <taxon>Pseudomonadati</taxon>
        <taxon>Pseudomonadota</taxon>
        <taxon>Gammaproteobacteria</taxon>
        <taxon>Alteromonadales</taxon>
        <taxon>Shewanellaceae</taxon>
        <taxon>Shewanella</taxon>
    </lineage>
</organism>
<evidence type="ECO:0000313" key="1">
    <source>
        <dbReference type="EMBL" id="SUJ07843.1"/>
    </source>
</evidence>
<proteinExistence type="predicted"/>
<sequence>MKTLIKEKRASGVVAVYEMRNGIKVLIGASWIMSPLLKR</sequence>
<accession>A0A380BVK5</accession>